<feature type="compositionally biased region" description="Low complexity" evidence="1">
    <location>
        <begin position="186"/>
        <end position="201"/>
    </location>
</feature>
<feature type="compositionally biased region" description="Low complexity" evidence="1">
    <location>
        <begin position="1"/>
        <end position="22"/>
    </location>
</feature>
<proteinExistence type="predicted"/>
<dbReference type="Proteomes" id="UP001583186">
    <property type="component" value="Unassembled WGS sequence"/>
</dbReference>
<comment type="caution">
    <text evidence="2">The sequence shown here is derived from an EMBL/GenBank/DDBJ whole genome shotgun (WGS) entry which is preliminary data.</text>
</comment>
<gene>
    <name evidence="2" type="ORF">Sste5346_002277</name>
</gene>
<dbReference type="EMBL" id="JAWCUI010000009">
    <property type="protein sequence ID" value="KAL1900554.1"/>
    <property type="molecule type" value="Genomic_DNA"/>
</dbReference>
<accession>A0ABR3ZK78</accession>
<evidence type="ECO:0000256" key="1">
    <source>
        <dbReference type="SAM" id="MobiDB-lite"/>
    </source>
</evidence>
<feature type="region of interest" description="Disordered" evidence="1">
    <location>
        <begin position="1"/>
        <end position="84"/>
    </location>
</feature>
<evidence type="ECO:0000313" key="2">
    <source>
        <dbReference type="EMBL" id="KAL1900554.1"/>
    </source>
</evidence>
<reference evidence="2 3" key="1">
    <citation type="journal article" date="2024" name="IMA Fungus">
        <title>IMA Genome - F19 : A genome assembly and annotation guide to empower mycologists, including annotated draft genome sequences of Ceratocystis pirilliformis, Diaporthe australafricana, Fusarium ophioides, Paecilomyces lecythidis, and Sporothrix stenoceras.</title>
        <authorList>
            <person name="Aylward J."/>
            <person name="Wilson A.M."/>
            <person name="Visagie C.M."/>
            <person name="Spraker J."/>
            <person name="Barnes I."/>
            <person name="Buitendag C."/>
            <person name="Ceriani C."/>
            <person name="Del Mar Angel L."/>
            <person name="du Plessis D."/>
            <person name="Fuchs T."/>
            <person name="Gasser K."/>
            <person name="Kramer D."/>
            <person name="Li W."/>
            <person name="Munsamy K."/>
            <person name="Piso A."/>
            <person name="Price J.L."/>
            <person name="Sonnekus B."/>
            <person name="Thomas C."/>
            <person name="van der Nest A."/>
            <person name="van Dijk A."/>
            <person name="van Heerden A."/>
            <person name="van Vuuren N."/>
            <person name="Yilmaz N."/>
            <person name="Duong T.A."/>
            <person name="van der Merwe N.A."/>
            <person name="Wingfield M.J."/>
            <person name="Wingfield B.D."/>
        </authorList>
    </citation>
    <scope>NUCLEOTIDE SEQUENCE [LARGE SCALE GENOMIC DNA]</scope>
    <source>
        <strain evidence="2 3">CMW 5346</strain>
    </source>
</reference>
<name>A0ABR3ZK78_9PEZI</name>
<organism evidence="2 3">
    <name type="scientific">Sporothrix stenoceras</name>
    <dbReference type="NCBI Taxonomy" id="5173"/>
    <lineage>
        <taxon>Eukaryota</taxon>
        <taxon>Fungi</taxon>
        <taxon>Dikarya</taxon>
        <taxon>Ascomycota</taxon>
        <taxon>Pezizomycotina</taxon>
        <taxon>Sordariomycetes</taxon>
        <taxon>Sordariomycetidae</taxon>
        <taxon>Ophiostomatales</taxon>
        <taxon>Ophiostomataceae</taxon>
        <taxon>Sporothrix</taxon>
    </lineage>
</organism>
<feature type="region of interest" description="Disordered" evidence="1">
    <location>
        <begin position="153"/>
        <end position="203"/>
    </location>
</feature>
<evidence type="ECO:0000313" key="3">
    <source>
        <dbReference type="Proteomes" id="UP001583186"/>
    </source>
</evidence>
<sequence>MEQPPSATSIPSSTSSGGTASSDSDESSDQISSDSKENLKRQSRASSEEPDYSSDRDSSSGRSSSAATNVQLPPSPSANSGSVPLVTPLTNLDSFDSWDATLMANLRYHGLAGFLASDGDGADDERRKLAKGIIWCSAEEILSALKQANKKKKKKKLGALASSRKRKRASAGENVTESQTEGGRESTTPSSSMTTTGTAGSPIGGVGALETPYNYKIKTPRHHYNAAVAYMARRAALTGHTAMLVQQLCTADRSACDSLAAYQHLLTDTRRRLSRLGADPGDDFAVWVALSGLKTAHSRWHAKLVAQRAAGQLDWEELMAAMAGRACKE</sequence>
<protein>
    <submittedName>
        <fullName evidence="2">Uncharacterized protein</fullName>
    </submittedName>
</protein>
<keyword evidence="3" id="KW-1185">Reference proteome</keyword>
<feature type="compositionally biased region" description="Basic residues" evidence="1">
    <location>
        <begin position="153"/>
        <end position="169"/>
    </location>
</feature>
<feature type="compositionally biased region" description="Polar residues" evidence="1">
    <location>
        <begin position="66"/>
        <end position="84"/>
    </location>
</feature>